<feature type="chain" id="PRO_5008277887" description="HYR domain-containing protein" evidence="1">
    <location>
        <begin position="33"/>
        <end position="1794"/>
    </location>
</feature>
<dbReference type="Gene3D" id="2.60.40.10">
    <property type="entry name" value="Immunoglobulins"/>
    <property type="match status" value="1"/>
</dbReference>
<proteinExistence type="predicted"/>
<dbReference type="EMBL" id="LYPB01000070">
    <property type="protein sequence ID" value="OAS17704.1"/>
    <property type="molecule type" value="Genomic_DNA"/>
</dbReference>
<dbReference type="OrthoDB" id="2654915at2"/>
<evidence type="ECO:0000313" key="3">
    <source>
        <dbReference type="Proteomes" id="UP000078454"/>
    </source>
</evidence>
<evidence type="ECO:0000313" key="2">
    <source>
        <dbReference type="EMBL" id="OAS17704.1"/>
    </source>
</evidence>
<organism evidence="2 3">
    <name type="scientific">Paenibacillus oryzisoli</name>
    <dbReference type="NCBI Taxonomy" id="1850517"/>
    <lineage>
        <taxon>Bacteria</taxon>
        <taxon>Bacillati</taxon>
        <taxon>Bacillota</taxon>
        <taxon>Bacilli</taxon>
        <taxon>Bacillales</taxon>
        <taxon>Paenibacillaceae</taxon>
        <taxon>Paenibacillus</taxon>
    </lineage>
</organism>
<dbReference type="InterPro" id="IPR013783">
    <property type="entry name" value="Ig-like_fold"/>
</dbReference>
<keyword evidence="3" id="KW-1185">Reference proteome</keyword>
<dbReference type="Proteomes" id="UP000078454">
    <property type="component" value="Unassembled WGS sequence"/>
</dbReference>
<reference evidence="2 3" key="1">
    <citation type="submission" date="2016-05" db="EMBL/GenBank/DDBJ databases">
        <title>Paenibacillus sp. 1ZS3-15 nov., isolated from the rhizosphere soil.</title>
        <authorList>
            <person name="Zhang X.X."/>
            <person name="Zhang J."/>
        </authorList>
    </citation>
    <scope>NUCLEOTIDE SEQUENCE [LARGE SCALE GENOMIC DNA]</scope>
    <source>
        <strain evidence="2 3">1ZS3-15</strain>
    </source>
</reference>
<sequence>MKKRMKTHISIFLVATMLITMVFNLSAGVAQAGTSVNTDYVKRHFHQVEIINGEAMSSFTTSFGGEYTFEDDDDDMGEPNNAASDAAQFNAFPLFYKAAFGGGVTGVSVTSIGEELDPEDSDIEFNQTSINRLDGHFIGKIKVADIPELKKLAESGTARFMVKAGILNSSSSNNAQIWVYTDKQNRSGDALGEHDGTAKIGWDGSPSKWTDVSYSDDDDDKLNVNSPWLSFAPDDYIILETETNSASTEVNGIRLYFADIDAPMIKDYTFTTTGTERDNTEINQKELFLKKEQNFNLTYNFSEYVRVEAPEIITNNLASHNLFMNPAGTGLPGAGQNQSMKLDLTSEQSKEYTKTLPYKYTAADYHHTGNLPIDAGGDLEQKKLNASGSLWEKIDASKFHDAAGNPLKMDGFNKSSSSSSSYLAGKTINPFDYGTNLGYRVIIDAVPPKYSSVANGIQPEIVTGSTLNKGDVINFKVQLTEDAIVKEGDNWNANGLYLLFNNGMKAEYVEGENTSVWRFRATITESDLDVSLLKAIALTHRLKSGGTDKGVIQDYAGNLLMDSANVSPSTNTDPSQAVPNTKIDWANLAIDNKAPKIDFRYDSGVTDAVYKQVDKLTIDANDEAIITPPLDPDEPGAVRPSRGIYHPINMTGSKPEDSSGVGLVYYYWSQSERNPLEGKEADHYAAIKRFSLTGEKPSSVLYPSEMSDFEPVVANNKTNLLIPPMEAFEPANSGAWYLHTWTADMTWDTARELMQYDKMKTYKVNNPAQYTGWINEFKTQNPTGSEADAEKYASDKALVAVGNYKDTSVWKLEDFKQDDSNWTYARGILLLDNESPELSAAVSGGNNTAEVKVAVTAEDKHSGIDPAKLQYQWVKVGERSNPIAWKVVPEDRSVSTLNNVDEAGEYELHLMAVDKAGNQTITQMADTVHIDPIKKIIVDFSPAASVEYVQSHDVTFSIKGISVAELTYAYSPSPALPPTVSYHVYGSSTVTEDVYYFTINKNAWLNGVQYLHIKVKEQGTNDTYNYSEAYHFDNAAPLVTFSKTGGAYPKPSHIVDVTVRDTHSPNAIITKYQWVKSGDTLPDKASVNWKVLPEDNKAMIDNTNLAEGEAAEYTLYVYAQDAAGNDVIKNTDTFMVTREANKPIEVLQKDLIYMDGNESDGYYAIVKLELKNISKEGFEFAISSDGGTTWNPWLPYSNFSKIKVQSAKVQDFNLRVKFKSALGTVSDVSTIDTSEYAAIDEPIYGLAVHSTLKPAKSNVLRISVPAGIKVSPASSTNNPMVPVRKSGNNFEVTINGLYTFDLTDTMDSTKTEKLMIVVKNIDNTPPTADFIQKITEPTTANVLVRLDPSEDVRILNNEARADYLFKDNGTFTFQFEDEAGNQGSATATVTNIDRSQPNVEIVKSYTYGEHGSKSFKTITDSDDNVMYTQGVTLSVLNKDPDDPKQFIVVNGKQQITVYDNGPLDFIITDALGNTTLLQENVTNIVPNLPDPERITYEFIDEQGNLVPEGEIVTSGGKRYAKGKVRATIIGKVDAPNQVFRGTVPVKQGAAYSNLISNETGSYTTSMVYGANGEIRVALSDLLGNINRPLIKVEGLDNTAPVIKLNSSFVAVVQNQENFNPLVDLGGYSASDNLSETNKLKVTVENLDISKLGKQTVTYTVTDEVGNTSSVKQNVVVLANSGLLIIGNDQVISSATGESILFDQNHVTFGISGFNVMNVDGQSVMNERGRYDILYHSGLYREGQMKYIAQQVTMEQLLSHTYKVEFPETGWYTIIVRTQEREREFATFFISKLKK</sequence>
<protein>
    <recommendedName>
        <fullName evidence="4">HYR domain-containing protein</fullName>
    </recommendedName>
</protein>
<name>A0A198A8B2_9BACL</name>
<keyword evidence="1" id="KW-0732">Signal</keyword>
<evidence type="ECO:0000256" key="1">
    <source>
        <dbReference type="SAM" id="SignalP"/>
    </source>
</evidence>
<accession>A0A198A8B2</accession>
<comment type="caution">
    <text evidence="2">The sequence shown here is derived from an EMBL/GenBank/DDBJ whole genome shotgun (WGS) entry which is preliminary data.</text>
</comment>
<dbReference type="STRING" id="1850517.A8708_14510"/>
<dbReference type="PANTHER" id="PTHR24273:SF32">
    <property type="entry name" value="HYALIN"/>
    <property type="match status" value="1"/>
</dbReference>
<feature type="signal peptide" evidence="1">
    <location>
        <begin position="1"/>
        <end position="32"/>
    </location>
</feature>
<gene>
    <name evidence="2" type="ORF">A8708_14510</name>
</gene>
<dbReference type="RefSeq" id="WP_068665263.1">
    <property type="nucleotide sequence ID" value="NZ_LYPB01000070.1"/>
</dbReference>
<evidence type="ECO:0008006" key="4">
    <source>
        <dbReference type="Google" id="ProtNLM"/>
    </source>
</evidence>
<dbReference type="PANTHER" id="PTHR24273">
    <property type="entry name" value="FI04643P-RELATED"/>
    <property type="match status" value="1"/>
</dbReference>